<evidence type="ECO:0000313" key="3">
    <source>
        <dbReference type="EMBL" id="KXU13251.1"/>
    </source>
</evidence>
<evidence type="ECO:0000313" key="4">
    <source>
        <dbReference type="Proteomes" id="UP000072989"/>
    </source>
</evidence>
<protein>
    <recommendedName>
        <fullName evidence="2">Replication initiation protein-like C-terminal domain-containing protein</fullName>
    </recommendedName>
</protein>
<evidence type="ECO:0000259" key="2">
    <source>
        <dbReference type="Pfam" id="PF02486"/>
    </source>
</evidence>
<sequence>MSDRQQQPQKQVNVLIDEFTITFRHKEIEDAKEAEKKLKEESKNKNKLETQIVLPSLIEFQNKSMYFISDLVEISGLTTVFGDLIPTENNQKSYNTSYTLKYADFISFSYHTEFPNFGISFRISATTLSKFLASKTGSENFEYVFRFINFLYQFGFEANFIPRLSRIDTSADFFNFNLTLDKFYKDILKGKIERTSQQYTNDEKPFYKTEEMTETDPTTYGGIDGIQTIYFGDVKSGRCALRMYDKKVEQTSDKSKNFLHLEKANECESWIRLEVVNRKEYASQIGQLIYSQVNSYNDFTKAIAKWIVQHYYFFYLDKSGNRKSLVLFSKELDKIAEKGSKYNLKAEQKTNHKKNDIVNRLFSPQIQNTFYLIRQLEGDIVFADLIRQAINYNMEIHEKKISKDVKSLAKKLINEQNQFFNSSEATSTESNES</sequence>
<feature type="coiled-coil region" evidence="1">
    <location>
        <begin position="24"/>
        <end position="51"/>
    </location>
</feature>
<dbReference type="InterPro" id="IPR003491">
    <property type="entry name" value="REP-like_C"/>
</dbReference>
<keyword evidence="1" id="KW-0175">Coiled coil</keyword>
<feature type="domain" description="Replication initiation protein-like C-terminal" evidence="2">
    <location>
        <begin position="163"/>
        <end position="367"/>
    </location>
</feature>
<dbReference type="Pfam" id="PF02486">
    <property type="entry name" value="Rep_trans"/>
    <property type="match status" value="1"/>
</dbReference>
<gene>
    <name evidence="3" type="ORF">SORDD17_01785</name>
</gene>
<proteinExistence type="predicted"/>
<dbReference type="AlphaFoldDB" id="A0A139REW2"/>
<name>A0A139REW2_STROR</name>
<dbReference type="Proteomes" id="UP000072989">
    <property type="component" value="Unassembled WGS sequence"/>
</dbReference>
<dbReference type="RefSeq" id="WP_061866442.1">
    <property type="nucleotide sequence ID" value="NZ_KQ970817.1"/>
</dbReference>
<organism evidence="3 4">
    <name type="scientific">Streptococcus oralis</name>
    <dbReference type="NCBI Taxonomy" id="1303"/>
    <lineage>
        <taxon>Bacteria</taxon>
        <taxon>Bacillati</taxon>
        <taxon>Bacillota</taxon>
        <taxon>Bacilli</taxon>
        <taxon>Lactobacillales</taxon>
        <taxon>Streptococcaceae</taxon>
        <taxon>Streptococcus</taxon>
    </lineage>
</organism>
<dbReference type="PATRIC" id="fig|1303.87.peg.2135"/>
<dbReference type="EMBL" id="LQZE01000379">
    <property type="protein sequence ID" value="KXU13251.1"/>
    <property type="molecule type" value="Genomic_DNA"/>
</dbReference>
<evidence type="ECO:0000256" key="1">
    <source>
        <dbReference type="SAM" id="Coils"/>
    </source>
</evidence>
<reference evidence="3 4" key="1">
    <citation type="submission" date="2016-01" db="EMBL/GenBank/DDBJ databases">
        <title>Highly variable Streptococcus oralis are common among viridans streptococci isolated from primates.</title>
        <authorList>
            <person name="Denapaite D."/>
            <person name="Rieger M."/>
            <person name="Koendgen S."/>
            <person name="Brueckner R."/>
            <person name="Ochigava I."/>
            <person name="Kappeler P."/>
            <person name="Maetz-Rensing K."/>
            <person name="Leendertz F."/>
            <person name="Hakenbeck R."/>
        </authorList>
    </citation>
    <scope>NUCLEOTIDE SEQUENCE [LARGE SCALE GENOMIC DNA]</scope>
    <source>
        <strain evidence="3 4">DD17</strain>
    </source>
</reference>
<comment type="caution">
    <text evidence="3">The sequence shown here is derived from an EMBL/GenBank/DDBJ whole genome shotgun (WGS) entry which is preliminary data.</text>
</comment>
<accession>A0A139REW2</accession>